<gene>
    <name evidence="1" type="ORF">OUZ56_013201</name>
</gene>
<sequence>MVIFTSPSSSCSSSPHPLQAVRLRLTLFKLFVFASPSSSCSSSPHPLQAVCLRLSLFKLNVFASRFSPGLLHLIAVVVELHGPAALFCPMVDQPWGGAVALSATSTTSESATISKLTTAPTTSGHVSPGTAKTVLKVLTLTLTQLEAGTLGAG</sequence>
<evidence type="ECO:0000313" key="2">
    <source>
        <dbReference type="Proteomes" id="UP001234178"/>
    </source>
</evidence>
<keyword evidence="2" id="KW-1185">Reference proteome</keyword>
<name>A0ABQ9Z568_9CRUS</name>
<protein>
    <submittedName>
        <fullName evidence="1">Uncharacterized protein</fullName>
    </submittedName>
</protein>
<reference evidence="1 2" key="1">
    <citation type="journal article" date="2023" name="Nucleic Acids Res.">
        <title>The hologenome of Daphnia magna reveals possible DNA methylation and microbiome-mediated evolution of the host genome.</title>
        <authorList>
            <person name="Chaturvedi A."/>
            <person name="Li X."/>
            <person name="Dhandapani V."/>
            <person name="Marshall H."/>
            <person name="Kissane S."/>
            <person name="Cuenca-Cambronero M."/>
            <person name="Asole G."/>
            <person name="Calvet F."/>
            <person name="Ruiz-Romero M."/>
            <person name="Marangio P."/>
            <person name="Guigo R."/>
            <person name="Rago D."/>
            <person name="Mirbahai L."/>
            <person name="Eastwood N."/>
            <person name="Colbourne J.K."/>
            <person name="Zhou J."/>
            <person name="Mallon E."/>
            <person name="Orsini L."/>
        </authorList>
    </citation>
    <scope>NUCLEOTIDE SEQUENCE [LARGE SCALE GENOMIC DNA]</scope>
    <source>
        <strain evidence="1">LRV0_1</strain>
    </source>
</reference>
<accession>A0ABQ9Z568</accession>
<dbReference type="EMBL" id="JAOYFB010000002">
    <property type="protein sequence ID" value="KAK4008044.1"/>
    <property type="molecule type" value="Genomic_DNA"/>
</dbReference>
<proteinExistence type="predicted"/>
<evidence type="ECO:0000313" key="1">
    <source>
        <dbReference type="EMBL" id="KAK4008044.1"/>
    </source>
</evidence>
<dbReference type="Proteomes" id="UP001234178">
    <property type="component" value="Unassembled WGS sequence"/>
</dbReference>
<comment type="caution">
    <text evidence="1">The sequence shown here is derived from an EMBL/GenBank/DDBJ whole genome shotgun (WGS) entry which is preliminary data.</text>
</comment>
<organism evidence="1 2">
    <name type="scientific">Daphnia magna</name>
    <dbReference type="NCBI Taxonomy" id="35525"/>
    <lineage>
        <taxon>Eukaryota</taxon>
        <taxon>Metazoa</taxon>
        <taxon>Ecdysozoa</taxon>
        <taxon>Arthropoda</taxon>
        <taxon>Crustacea</taxon>
        <taxon>Branchiopoda</taxon>
        <taxon>Diplostraca</taxon>
        <taxon>Cladocera</taxon>
        <taxon>Anomopoda</taxon>
        <taxon>Daphniidae</taxon>
        <taxon>Daphnia</taxon>
    </lineage>
</organism>